<dbReference type="RefSeq" id="WP_009200579.1">
    <property type="nucleotide sequence ID" value="NZ_ACJX03000001.1"/>
</dbReference>
<dbReference type="PIRSF" id="PIRSF017082">
    <property type="entry name" value="YflP"/>
    <property type="match status" value="1"/>
</dbReference>
<comment type="caution">
    <text evidence="2">The sequence shown here is derived from an EMBL/GenBank/DDBJ whole genome shotgun (WGS) entry which is preliminary data.</text>
</comment>
<dbReference type="PANTHER" id="PTHR42928:SF5">
    <property type="entry name" value="BLR1237 PROTEIN"/>
    <property type="match status" value="1"/>
</dbReference>
<dbReference type="SUPFAM" id="SSF53850">
    <property type="entry name" value="Periplasmic binding protein-like II"/>
    <property type="match status" value="1"/>
</dbReference>
<dbReference type="Proteomes" id="UP000005273">
    <property type="component" value="Unassembled WGS sequence"/>
</dbReference>
<sequence length="320" mass="35553">MKRFMAGLAIVLLFVAVFGVFGMMAEAAYPERPITYVIAFNPGGESDITARAQQPYLEKVLGTQIIITYKIGGGGAVAWSEVPRMRPDGYTIVGHNIPHIILQPLQRKDTGYKTTDLKTVCWFEATPNVLVVPVDSQFKTLEDFVKYAKEHPGQITLGGSGSYSANHLGTVEFNEAAGIETTYIPFTGSGDAVPAFLGGHVTGLMTYTTMVANYREQMRPLAVATEERVSIFPDVPTFKELGYDYVEGAYRGICVPPKTPDEIVNKLADAFKQVNETPEFKEKMEAMGFQMVFYGPEESEKFVEDRVEYYKSILDKLEMK</sequence>
<evidence type="ECO:0000256" key="1">
    <source>
        <dbReference type="ARBA" id="ARBA00006987"/>
    </source>
</evidence>
<dbReference type="CDD" id="cd07012">
    <property type="entry name" value="PBP2_Bug_TTT"/>
    <property type="match status" value="1"/>
</dbReference>
<evidence type="ECO:0000313" key="3">
    <source>
        <dbReference type="Proteomes" id="UP000005273"/>
    </source>
</evidence>
<dbReference type="Gene3D" id="3.40.190.150">
    <property type="entry name" value="Bordetella uptake gene, domain 1"/>
    <property type="match status" value="1"/>
</dbReference>
<comment type="similarity">
    <text evidence="1">Belongs to the UPF0065 (bug) family.</text>
</comment>
<dbReference type="STRING" id="592015.HMPREF1705_03673"/>
<dbReference type="AlphaFoldDB" id="A0A0T5X8A2"/>
<protein>
    <submittedName>
        <fullName evidence="2">Uncharacterized protein</fullName>
    </submittedName>
</protein>
<gene>
    <name evidence="2" type="ORF">HMPREF1705_03673</name>
</gene>
<dbReference type="InterPro" id="IPR005064">
    <property type="entry name" value="BUG"/>
</dbReference>
<organism evidence="2 3">
    <name type="scientific">Acetomicrobium hydrogeniformans ATCC BAA-1850</name>
    <dbReference type="NCBI Taxonomy" id="592015"/>
    <lineage>
        <taxon>Bacteria</taxon>
        <taxon>Thermotogati</taxon>
        <taxon>Synergistota</taxon>
        <taxon>Synergistia</taxon>
        <taxon>Synergistales</taxon>
        <taxon>Acetomicrobiaceae</taxon>
        <taxon>Acetomicrobium</taxon>
    </lineage>
</organism>
<dbReference type="Gene3D" id="3.40.190.10">
    <property type="entry name" value="Periplasmic binding protein-like II"/>
    <property type="match status" value="1"/>
</dbReference>
<dbReference type="eggNOG" id="COG3181">
    <property type="taxonomic scope" value="Bacteria"/>
</dbReference>
<reference evidence="3" key="1">
    <citation type="submission" date="2012-09" db="EMBL/GenBank/DDBJ databases">
        <authorList>
            <person name="Weinstock G."/>
            <person name="Sodergren E."/>
            <person name="Clifton S."/>
            <person name="Fulton L."/>
            <person name="Fulton B."/>
            <person name="Courtney L."/>
            <person name="Fronick C."/>
            <person name="Harrison M."/>
            <person name="Strong C."/>
            <person name="Farmer C."/>
            <person name="Delehaunty K."/>
            <person name="Markovic C."/>
            <person name="Hall O."/>
            <person name="Minx P."/>
            <person name="Tomlinson C."/>
            <person name="Mitreva M."/>
            <person name="Nelson J."/>
            <person name="Hou S."/>
            <person name="Wollam A."/>
            <person name="Pepin K.H."/>
            <person name="Johnson M."/>
            <person name="Bhonagiri V."/>
            <person name="Nash W.E."/>
            <person name="Suruliraj S."/>
            <person name="Warren W."/>
            <person name="Chinwalla A."/>
            <person name="Mardis E.R."/>
            <person name="Wilson R.K."/>
        </authorList>
    </citation>
    <scope>NUCLEOTIDE SEQUENCE [LARGE SCALE GENOMIC DNA]</scope>
    <source>
        <strain evidence="3">OS1</strain>
    </source>
</reference>
<dbReference type="InterPro" id="IPR042100">
    <property type="entry name" value="Bug_dom1"/>
</dbReference>
<evidence type="ECO:0000313" key="2">
    <source>
        <dbReference type="EMBL" id="KRT34545.1"/>
    </source>
</evidence>
<dbReference type="PANTHER" id="PTHR42928">
    <property type="entry name" value="TRICARBOXYLATE-BINDING PROTEIN"/>
    <property type="match status" value="1"/>
</dbReference>
<dbReference type="Pfam" id="PF03401">
    <property type="entry name" value="TctC"/>
    <property type="match status" value="1"/>
</dbReference>
<proteinExistence type="inferred from homology"/>
<accession>A0A0T5X8A2</accession>
<dbReference type="OrthoDB" id="5632at2"/>
<dbReference type="EMBL" id="ACJX03000001">
    <property type="protein sequence ID" value="KRT34545.1"/>
    <property type="molecule type" value="Genomic_DNA"/>
</dbReference>
<keyword evidence="3" id="KW-1185">Reference proteome</keyword>
<name>A0A0T5X8A2_9BACT</name>